<evidence type="ECO:0000256" key="2">
    <source>
        <dbReference type="SAM" id="MobiDB-lite"/>
    </source>
</evidence>
<protein>
    <submittedName>
        <fullName evidence="3">Uncharacterized protein</fullName>
    </submittedName>
</protein>
<dbReference type="PANTHER" id="PTHR47447:SF17">
    <property type="entry name" value="OS12G0638900 PROTEIN"/>
    <property type="match status" value="1"/>
</dbReference>
<feature type="region of interest" description="Disordered" evidence="2">
    <location>
        <begin position="200"/>
        <end position="230"/>
    </location>
</feature>
<comment type="caution">
    <text evidence="3">The sequence shown here is derived from an EMBL/GenBank/DDBJ whole genome shotgun (WGS) entry which is preliminary data.</text>
</comment>
<reference evidence="3 4" key="1">
    <citation type="submission" date="2018-09" db="EMBL/GenBank/DDBJ databases">
        <title>Genomic investigation of the strawberry pathogen Phytophthora fragariae indicates pathogenicity is determined by transcriptional variation in three key races.</title>
        <authorList>
            <person name="Adams T.M."/>
            <person name="Armitage A.D."/>
            <person name="Sobczyk M.K."/>
            <person name="Bates H.J."/>
            <person name="Dunwell J.M."/>
            <person name="Nellist C.F."/>
            <person name="Harrison R.J."/>
        </authorList>
    </citation>
    <scope>NUCLEOTIDE SEQUENCE [LARGE SCALE GENOMIC DNA]</scope>
    <source>
        <strain evidence="3 4">NOV-77</strain>
    </source>
</reference>
<gene>
    <name evidence="3" type="ORF">PF008_g22092</name>
</gene>
<evidence type="ECO:0000313" key="3">
    <source>
        <dbReference type="EMBL" id="KAE9303945.1"/>
    </source>
</evidence>
<name>A0A6G0QVP8_9STRA</name>
<evidence type="ECO:0000313" key="4">
    <source>
        <dbReference type="Proteomes" id="UP000486351"/>
    </source>
</evidence>
<dbReference type="Gene3D" id="1.25.40.10">
    <property type="entry name" value="Tetratricopeptide repeat domain"/>
    <property type="match status" value="1"/>
</dbReference>
<accession>A0A6G0QVP8</accession>
<keyword evidence="1" id="KW-0677">Repeat</keyword>
<proteinExistence type="predicted"/>
<organism evidence="3 4">
    <name type="scientific">Phytophthora fragariae</name>
    <dbReference type="NCBI Taxonomy" id="53985"/>
    <lineage>
        <taxon>Eukaryota</taxon>
        <taxon>Sar</taxon>
        <taxon>Stramenopiles</taxon>
        <taxon>Oomycota</taxon>
        <taxon>Peronosporomycetes</taxon>
        <taxon>Peronosporales</taxon>
        <taxon>Peronosporaceae</taxon>
        <taxon>Phytophthora</taxon>
    </lineage>
</organism>
<dbReference type="NCBIfam" id="TIGR00756">
    <property type="entry name" value="PPR"/>
    <property type="match status" value="1"/>
</dbReference>
<evidence type="ECO:0000256" key="1">
    <source>
        <dbReference type="ARBA" id="ARBA00022737"/>
    </source>
</evidence>
<dbReference type="InterPro" id="IPR002885">
    <property type="entry name" value="PPR_rpt"/>
</dbReference>
<sequence>MDRRASSTCESFLSNDGSDDLVVRYKWSGEAIGLELMRPPPSSAAHTVVHWGAAPLGVTLGVEETSRQIIVTRSGRADVRAGDVLLQARGEPITEQNFAPRMAQLKQQRELGGASIPFVFVPPPPAVRVKKCEGALKEAGVDGSFELRYVDGRVVRYLEMKELQVLSRNARKPCTMAFVQSKERQFYGVLQCQEQQRRSQQQLSGVDVDSARENPSKPKFYSPKKPKASAQEAAKPSEHLAKLQADGGNVDTAMEVLTAIRAAGGSELSKDVATTLLTIFVNENRVDKALQVLDLSYSQKIWLRAPPFETLITRCYKAKDFDAALQVFDSVQRANLSPSNVVYTTALLAAHRSRKRDLVSKILEKMLKDAKPYASRGFQVALSAAVKSRRHQLMLELMDCSKTGGRPGVREGGREAAMTATRAMPRSGICLLKVNLKSKRRNTRLWGRSRRRKRRGFTPTPARV</sequence>
<dbReference type="PANTHER" id="PTHR47447">
    <property type="entry name" value="OS03G0856100 PROTEIN"/>
    <property type="match status" value="1"/>
</dbReference>
<dbReference type="EMBL" id="QXFY01002052">
    <property type="protein sequence ID" value="KAE9303945.1"/>
    <property type="molecule type" value="Genomic_DNA"/>
</dbReference>
<dbReference type="Proteomes" id="UP000486351">
    <property type="component" value="Unassembled WGS sequence"/>
</dbReference>
<dbReference type="InterPro" id="IPR011990">
    <property type="entry name" value="TPR-like_helical_dom_sf"/>
</dbReference>
<dbReference type="AlphaFoldDB" id="A0A6G0QVP8"/>